<protein>
    <submittedName>
        <fullName evidence="10">OHS family lactose permease-like MFS transporter</fullName>
    </submittedName>
</protein>
<feature type="transmembrane region" description="Helical" evidence="9">
    <location>
        <begin position="45"/>
        <end position="63"/>
    </location>
</feature>
<feature type="transmembrane region" description="Helical" evidence="9">
    <location>
        <begin position="102"/>
        <end position="124"/>
    </location>
</feature>
<comment type="subcellular location">
    <subcellularLocation>
        <location evidence="1">Cell inner membrane</location>
        <topology evidence="1">Multi-pass membrane protein</topology>
    </subcellularLocation>
</comment>
<feature type="transmembrane region" description="Helical" evidence="9">
    <location>
        <begin position="75"/>
        <end position="96"/>
    </location>
</feature>
<dbReference type="EMBL" id="JAGGKP010000001">
    <property type="protein sequence ID" value="MBP1936221.1"/>
    <property type="molecule type" value="Genomic_DNA"/>
</dbReference>
<dbReference type="Gene3D" id="1.20.1250.20">
    <property type="entry name" value="MFS general substrate transporter like domains"/>
    <property type="match status" value="2"/>
</dbReference>
<evidence type="ECO:0000313" key="11">
    <source>
        <dbReference type="Proteomes" id="UP001519273"/>
    </source>
</evidence>
<feature type="transmembrane region" description="Helical" evidence="9">
    <location>
        <begin position="217"/>
        <end position="235"/>
    </location>
</feature>
<evidence type="ECO:0000256" key="2">
    <source>
        <dbReference type="ARBA" id="ARBA00022448"/>
    </source>
</evidence>
<dbReference type="PRINTS" id="PR00174">
    <property type="entry name" value="LACYSMPORT"/>
</dbReference>
<dbReference type="NCBIfam" id="NF007077">
    <property type="entry name" value="PRK09528.1"/>
    <property type="match status" value="1"/>
</dbReference>
<feature type="transmembrane region" description="Helical" evidence="9">
    <location>
        <begin position="144"/>
        <end position="161"/>
    </location>
</feature>
<dbReference type="Proteomes" id="UP001519273">
    <property type="component" value="Unassembled WGS sequence"/>
</dbReference>
<dbReference type="InterPro" id="IPR000576">
    <property type="entry name" value="LacY/RafB_perm_fam"/>
</dbReference>
<feature type="transmembrane region" description="Helical" evidence="9">
    <location>
        <begin position="346"/>
        <end position="365"/>
    </location>
</feature>
<dbReference type="RefSeq" id="WP_209846177.1">
    <property type="nucleotide sequence ID" value="NZ_CBCRVE010000002.1"/>
</dbReference>
<keyword evidence="5" id="KW-0762">Sugar transport</keyword>
<reference evidence="10 11" key="1">
    <citation type="submission" date="2021-03" db="EMBL/GenBank/DDBJ databases">
        <title>Genomic Encyclopedia of Type Strains, Phase IV (KMG-IV): sequencing the most valuable type-strain genomes for metagenomic binning, comparative biology and taxonomic classification.</title>
        <authorList>
            <person name="Goeker M."/>
        </authorList>
    </citation>
    <scope>NUCLEOTIDE SEQUENCE [LARGE SCALE GENOMIC DNA]</scope>
    <source>
        <strain evidence="10 11">DSM 23491</strain>
    </source>
</reference>
<feature type="transmembrane region" description="Helical" evidence="9">
    <location>
        <begin position="316"/>
        <end position="334"/>
    </location>
</feature>
<keyword evidence="4" id="KW-0997">Cell inner membrane</keyword>
<keyword evidence="6 9" id="KW-0812">Transmembrane</keyword>
<comment type="caution">
    <text evidence="10">The sequence shown here is derived from an EMBL/GenBank/DDBJ whole genome shotgun (WGS) entry which is preliminary data.</text>
</comment>
<evidence type="ECO:0000256" key="8">
    <source>
        <dbReference type="ARBA" id="ARBA00023136"/>
    </source>
</evidence>
<evidence type="ECO:0000256" key="1">
    <source>
        <dbReference type="ARBA" id="ARBA00004429"/>
    </source>
</evidence>
<dbReference type="PROSITE" id="PS00896">
    <property type="entry name" value="LACY_1"/>
    <property type="match status" value="1"/>
</dbReference>
<feature type="transmembrane region" description="Helical" evidence="9">
    <location>
        <begin position="12"/>
        <end position="33"/>
    </location>
</feature>
<dbReference type="PANTHER" id="PTHR23522:SF10">
    <property type="entry name" value="3-PHENYLPROPIONIC ACID TRANSPORTER-RELATED"/>
    <property type="match status" value="1"/>
</dbReference>
<evidence type="ECO:0000256" key="7">
    <source>
        <dbReference type="ARBA" id="ARBA00022989"/>
    </source>
</evidence>
<gene>
    <name evidence="10" type="ORF">J2Z20_001082</name>
</gene>
<keyword evidence="3" id="KW-1003">Cell membrane</keyword>
<evidence type="ECO:0000256" key="4">
    <source>
        <dbReference type="ARBA" id="ARBA00022519"/>
    </source>
</evidence>
<evidence type="ECO:0000313" key="10">
    <source>
        <dbReference type="EMBL" id="MBP1936221.1"/>
    </source>
</evidence>
<sequence>MFKNKASYWTFSGFFYFYFVSFSFAMSLFGIWLKQAAGLDGAQTGIVFAINSVAALCIHPLYGVLSDKLGLRKHLLWLIIVLLLSAGPFVEFVYSPLLQKNIWLGALVGSLYLAATFTSGNAAIETFVEKIGRKDGFEYGQARMFGSLGWATATFFAGQTFNISANLNFWICSIGAIILGILFYFSRVDSNQEQTPQAKSDGIKLSDITELLRNRKFWAFVMYIVGVTCIFTIYDQQFPVYFSSLFESPEIGNRMYGYLNCVQVLAEAGCMFIAPMIVSKIGSKRGLILGGALMCIRITCSGLAEDPWLVAATKLIHSFELPVMFISIFKYIGYHFNKRVSSTMYLVGYQFSGTLASVVLAPVVGQLYDSIGFSRTYLMMGAYVFVFTVISACTLSGTRTERDLNETRGVLHVEH</sequence>
<feature type="transmembrane region" description="Helical" evidence="9">
    <location>
        <begin position="377"/>
        <end position="398"/>
    </location>
</feature>
<evidence type="ECO:0000256" key="9">
    <source>
        <dbReference type="SAM" id="Phobius"/>
    </source>
</evidence>
<evidence type="ECO:0000256" key="6">
    <source>
        <dbReference type="ARBA" id="ARBA00022692"/>
    </source>
</evidence>
<organism evidence="10 11">
    <name type="scientific">Paenibacillus sediminis</name>
    <dbReference type="NCBI Taxonomy" id="664909"/>
    <lineage>
        <taxon>Bacteria</taxon>
        <taxon>Bacillati</taxon>
        <taxon>Bacillota</taxon>
        <taxon>Bacilli</taxon>
        <taxon>Bacillales</taxon>
        <taxon>Paenibacillaceae</taxon>
        <taxon>Paenibacillus</taxon>
    </lineage>
</organism>
<keyword evidence="7 9" id="KW-1133">Transmembrane helix</keyword>
<dbReference type="InterPro" id="IPR018457">
    <property type="entry name" value="LacY/RafB_perm_fam_CS"/>
</dbReference>
<evidence type="ECO:0000256" key="3">
    <source>
        <dbReference type="ARBA" id="ARBA00022475"/>
    </source>
</evidence>
<keyword evidence="11" id="KW-1185">Reference proteome</keyword>
<keyword evidence="8 9" id="KW-0472">Membrane</keyword>
<dbReference type="InterPro" id="IPR036259">
    <property type="entry name" value="MFS_trans_sf"/>
</dbReference>
<feature type="transmembrane region" description="Helical" evidence="9">
    <location>
        <begin position="167"/>
        <end position="185"/>
    </location>
</feature>
<keyword evidence="2" id="KW-0813">Transport</keyword>
<dbReference type="Pfam" id="PF01306">
    <property type="entry name" value="LacY_symp"/>
    <property type="match status" value="1"/>
</dbReference>
<evidence type="ECO:0000256" key="5">
    <source>
        <dbReference type="ARBA" id="ARBA00022597"/>
    </source>
</evidence>
<name>A0ABS4H162_9BACL</name>
<proteinExistence type="predicted"/>
<dbReference type="NCBIfam" id="TIGR00882">
    <property type="entry name" value="2A0105"/>
    <property type="match status" value="1"/>
</dbReference>
<accession>A0ABS4H162</accession>
<dbReference type="PANTHER" id="PTHR23522">
    <property type="entry name" value="BLL5896 PROTEIN"/>
    <property type="match status" value="1"/>
</dbReference>
<dbReference type="SUPFAM" id="SSF103473">
    <property type="entry name" value="MFS general substrate transporter"/>
    <property type="match status" value="1"/>
</dbReference>